<dbReference type="InParanoid" id="B9TK21"/>
<keyword evidence="2" id="KW-1185">Reference proteome</keyword>
<evidence type="ECO:0000313" key="2">
    <source>
        <dbReference type="Proteomes" id="UP000008311"/>
    </source>
</evidence>
<evidence type="ECO:0000313" key="1">
    <source>
        <dbReference type="EMBL" id="EEF23793.1"/>
    </source>
</evidence>
<reference evidence="2" key="1">
    <citation type="journal article" date="2010" name="Nat. Biotechnol.">
        <title>Draft genome sequence of the oilseed species Ricinus communis.</title>
        <authorList>
            <person name="Chan A.P."/>
            <person name="Crabtree J."/>
            <person name="Zhao Q."/>
            <person name="Lorenzi H."/>
            <person name="Orvis J."/>
            <person name="Puiu D."/>
            <person name="Melake-Berhan A."/>
            <person name="Jones K.M."/>
            <person name="Redman J."/>
            <person name="Chen G."/>
            <person name="Cahoon E.B."/>
            <person name="Gedil M."/>
            <person name="Stanke M."/>
            <person name="Haas B.J."/>
            <person name="Wortman J.R."/>
            <person name="Fraser-Liggett C.M."/>
            <person name="Ravel J."/>
            <person name="Rabinowicz P.D."/>
        </authorList>
    </citation>
    <scope>NUCLEOTIDE SEQUENCE [LARGE SCALE GENOMIC DNA]</scope>
    <source>
        <strain evidence="2">cv. Hale</strain>
    </source>
</reference>
<gene>
    <name evidence="1" type="ORF">RCOM_2026070</name>
</gene>
<dbReference type="EMBL" id="EQ984643">
    <property type="protein sequence ID" value="EEF23793.1"/>
    <property type="molecule type" value="Genomic_DNA"/>
</dbReference>
<dbReference type="AlphaFoldDB" id="B9TK21"/>
<accession>B9TK21</accession>
<name>B9TK21_RICCO</name>
<protein>
    <submittedName>
        <fullName evidence="1">Uncharacterized protein</fullName>
    </submittedName>
</protein>
<dbReference type="Proteomes" id="UP000008311">
    <property type="component" value="Unassembled WGS sequence"/>
</dbReference>
<organism evidence="1 2">
    <name type="scientific">Ricinus communis</name>
    <name type="common">Castor bean</name>
    <dbReference type="NCBI Taxonomy" id="3988"/>
    <lineage>
        <taxon>Eukaryota</taxon>
        <taxon>Viridiplantae</taxon>
        <taxon>Streptophyta</taxon>
        <taxon>Embryophyta</taxon>
        <taxon>Tracheophyta</taxon>
        <taxon>Spermatophyta</taxon>
        <taxon>Magnoliopsida</taxon>
        <taxon>eudicotyledons</taxon>
        <taxon>Gunneridae</taxon>
        <taxon>Pentapetalae</taxon>
        <taxon>rosids</taxon>
        <taxon>fabids</taxon>
        <taxon>Malpighiales</taxon>
        <taxon>Euphorbiaceae</taxon>
        <taxon>Acalyphoideae</taxon>
        <taxon>Acalypheae</taxon>
        <taxon>Ricinus</taxon>
    </lineage>
</organism>
<sequence>MFLKRRQLLAESGLREMQDIGGPRDAAAIDDSDEGFEASDIHDIRAVVSLPGMFADTDLFCNAGRCRQPLRVAAKVAL</sequence>
<proteinExistence type="predicted"/>